<gene>
    <name evidence="1" type="ORF">ENG47_03650</name>
</gene>
<reference evidence="1" key="1">
    <citation type="journal article" date="2020" name="mSystems">
        <title>Genome- and Community-Level Interaction Insights into Carbon Utilization and Element Cycling Functions of Hydrothermarchaeota in Hydrothermal Sediment.</title>
        <authorList>
            <person name="Zhou Z."/>
            <person name="Liu Y."/>
            <person name="Xu W."/>
            <person name="Pan J."/>
            <person name="Luo Z.H."/>
            <person name="Li M."/>
        </authorList>
    </citation>
    <scope>NUCLEOTIDE SEQUENCE [LARGE SCALE GENOMIC DNA]</scope>
    <source>
        <strain evidence="1">HyVt-219</strain>
    </source>
</reference>
<protein>
    <submittedName>
        <fullName evidence="1">Uncharacterized protein</fullName>
    </submittedName>
</protein>
<name>A0A7V0MZC5_UNCAE</name>
<evidence type="ECO:0000313" key="1">
    <source>
        <dbReference type="EMBL" id="HDN84834.1"/>
    </source>
</evidence>
<proteinExistence type="predicted"/>
<dbReference type="Proteomes" id="UP000885660">
    <property type="component" value="Unassembled WGS sequence"/>
</dbReference>
<organism evidence="1">
    <name type="scientific">Aerophobetes bacterium</name>
    <dbReference type="NCBI Taxonomy" id="2030807"/>
    <lineage>
        <taxon>Bacteria</taxon>
        <taxon>Candidatus Aerophobota</taxon>
    </lineage>
</organism>
<accession>A0A7V0MZC5</accession>
<sequence>MKKDIDIEEMVRVLKSRIKEGNYYLCLGFDPEDAGRAIVVGKDGVFLEGAEGIEPINKLEKYKDVILETLEISEKQKRPLCEKYLKDLL</sequence>
<dbReference type="AlphaFoldDB" id="A0A7V0MZC5"/>
<comment type="caution">
    <text evidence="1">The sequence shown here is derived from an EMBL/GenBank/DDBJ whole genome shotgun (WGS) entry which is preliminary data.</text>
</comment>
<dbReference type="EMBL" id="DRBC01000217">
    <property type="protein sequence ID" value="HDN84834.1"/>
    <property type="molecule type" value="Genomic_DNA"/>
</dbReference>